<dbReference type="OrthoDB" id="249703at2759"/>
<gene>
    <name evidence="4" type="ORF">BU23DRAFT_586105</name>
</gene>
<keyword evidence="5" id="KW-1185">Reference proteome</keyword>
<keyword evidence="1 4" id="KW-0378">Hydrolase</keyword>
<proteinExistence type="inferred from homology"/>
<evidence type="ECO:0000313" key="5">
    <source>
        <dbReference type="Proteomes" id="UP000800036"/>
    </source>
</evidence>
<organism evidence="4 5">
    <name type="scientific">Bimuria novae-zelandiae CBS 107.79</name>
    <dbReference type="NCBI Taxonomy" id="1447943"/>
    <lineage>
        <taxon>Eukaryota</taxon>
        <taxon>Fungi</taxon>
        <taxon>Dikarya</taxon>
        <taxon>Ascomycota</taxon>
        <taxon>Pezizomycotina</taxon>
        <taxon>Dothideomycetes</taxon>
        <taxon>Pleosporomycetidae</taxon>
        <taxon>Pleosporales</taxon>
        <taxon>Massarineae</taxon>
        <taxon>Didymosphaeriaceae</taxon>
        <taxon>Bimuria</taxon>
    </lineage>
</organism>
<dbReference type="Gene3D" id="3.40.50.1820">
    <property type="entry name" value="alpha/beta hydrolase"/>
    <property type="match status" value="1"/>
</dbReference>
<dbReference type="PANTHER" id="PTHR22946">
    <property type="entry name" value="DIENELACTONE HYDROLASE DOMAIN-CONTAINING PROTEIN-RELATED"/>
    <property type="match status" value="1"/>
</dbReference>
<dbReference type="InterPro" id="IPR000073">
    <property type="entry name" value="AB_hydrolase_1"/>
</dbReference>
<evidence type="ECO:0000259" key="3">
    <source>
        <dbReference type="Pfam" id="PF12697"/>
    </source>
</evidence>
<evidence type="ECO:0000256" key="2">
    <source>
        <dbReference type="ARBA" id="ARBA00038115"/>
    </source>
</evidence>
<reference evidence="4" key="1">
    <citation type="journal article" date="2020" name="Stud. Mycol.">
        <title>101 Dothideomycetes genomes: a test case for predicting lifestyles and emergence of pathogens.</title>
        <authorList>
            <person name="Haridas S."/>
            <person name="Albert R."/>
            <person name="Binder M."/>
            <person name="Bloem J."/>
            <person name="Labutti K."/>
            <person name="Salamov A."/>
            <person name="Andreopoulos B."/>
            <person name="Baker S."/>
            <person name="Barry K."/>
            <person name="Bills G."/>
            <person name="Bluhm B."/>
            <person name="Cannon C."/>
            <person name="Castanera R."/>
            <person name="Culley D."/>
            <person name="Daum C."/>
            <person name="Ezra D."/>
            <person name="Gonzalez J."/>
            <person name="Henrissat B."/>
            <person name="Kuo A."/>
            <person name="Liang C."/>
            <person name="Lipzen A."/>
            <person name="Lutzoni F."/>
            <person name="Magnuson J."/>
            <person name="Mondo S."/>
            <person name="Nolan M."/>
            <person name="Ohm R."/>
            <person name="Pangilinan J."/>
            <person name="Park H.-J."/>
            <person name="Ramirez L."/>
            <person name="Alfaro M."/>
            <person name="Sun H."/>
            <person name="Tritt A."/>
            <person name="Yoshinaga Y."/>
            <person name="Zwiers L.-H."/>
            <person name="Turgeon B."/>
            <person name="Goodwin S."/>
            <person name="Spatafora J."/>
            <person name="Crous P."/>
            <person name="Grigoriev I."/>
        </authorList>
    </citation>
    <scope>NUCLEOTIDE SEQUENCE</scope>
    <source>
        <strain evidence="4">CBS 107.79</strain>
    </source>
</reference>
<dbReference type="GO" id="GO:0016787">
    <property type="term" value="F:hydrolase activity"/>
    <property type="evidence" value="ECO:0007669"/>
    <property type="project" value="UniProtKB-KW"/>
</dbReference>
<dbReference type="PANTHER" id="PTHR22946:SF13">
    <property type="entry name" value="ALPHA_BETA HYDROLASE PSOB"/>
    <property type="match status" value="1"/>
</dbReference>
<evidence type="ECO:0000256" key="1">
    <source>
        <dbReference type="ARBA" id="ARBA00022801"/>
    </source>
</evidence>
<dbReference type="InterPro" id="IPR029058">
    <property type="entry name" value="AB_hydrolase_fold"/>
</dbReference>
<dbReference type="InterPro" id="IPR050261">
    <property type="entry name" value="FrsA_esterase"/>
</dbReference>
<dbReference type="EMBL" id="ML976656">
    <property type="protein sequence ID" value="KAF1980476.1"/>
    <property type="molecule type" value="Genomic_DNA"/>
</dbReference>
<dbReference type="Pfam" id="PF12697">
    <property type="entry name" value="Abhydrolase_6"/>
    <property type="match status" value="1"/>
</dbReference>
<dbReference type="Gene3D" id="1.20.1440.110">
    <property type="entry name" value="acylaminoacyl peptidase"/>
    <property type="match status" value="1"/>
</dbReference>
<name>A0A6A5W072_9PLEO</name>
<sequence>MHTFFKSPFFNFEFMRLLAMAPFEGGEIAEILEAVGKIKDLDPESWYDAWCEAGTKAEQIAREGEDSRDPVAARRGYLRAARYLQSAMFMLNEGPIGYDKRVLPTIERSIRDFRKGVQLLDGPVHFLEIEYEDGVKLPSYLYLLPLNKRLPSGKTPIFVNTGGGDSTQEEIYFINASVGPSLGYAVLTFDGPGQGIVLRRDKLAMRPDWEVVVGKVLDHLWDFAAQHQDAKLDLDHVAITGASMGGYYALRGAVDPRITACISVDGFYSMESFAEGRVPAWLWRGFRAGYISKSVFNTVVGVTSSLNFQPRWEFNHMKWALGHDNEYDVIRRMLDFSFRRPDGSEVLHDVKCPVLVTGAGSSFYFNPSTTTRRITDKLVHLKADEKEEWIATDVAFGGLQAKIGAFGYSMQRTFGWLDKIWKIEREPLRPMKFNQECTIMVACLCICNVIVSRHPGENITIGSVEFLSTVMGTLCAAI</sequence>
<dbReference type="SUPFAM" id="SSF53474">
    <property type="entry name" value="alpha/beta-Hydrolases"/>
    <property type="match status" value="1"/>
</dbReference>
<evidence type="ECO:0000313" key="4">
    <source>
        <dbReference type="EMBL" id="KAF1980476.1"/>
    </source>
</evidence>
<comment type="similarity">
    <text evidence="2">Belongs to the AB hydrolase superfamily. FUS2 hydrolase family.</text>
</comment>
<protein>
    <submittedName>
        <fullName evidence="4">Alpha/beta-hydrolase</fullName>
    </submittedName>
</protein>
<dbReference type="Proteomes" id="UP000800036">
    <property type="component" value="Unassembled WGS sequence"/>
</dbReference>
<accession>A0A6A5W072</accession>
<feature type="domain" description="AB hydrolase-1" evidence="3">
    <location>
        <begin position="170"/>
        <end position="300"/>
    </location>
</feature>
<dbReference type="AlphaFoldDB" id="A0A6A5W072"/>